<dbReference type="AlphaFoldDB" id="A0A0J7IX18"/>
<keyword evidence="2" id="KW-1185">Reference proteome</keyword>
<evidence type="ECO:0000313" key="2">
    <source>
        <dbReference type="Proteomes" id="UP000035900"/>
    </source>
</evidence>
<sequence>MQVSKRGGAFAAGMEVEILFFCKGKSVGKKKIAANSPVPNFFVGIRRQRKFGSRPNNGIY</sequence>
<dbReference type="Proteomes" id="UP000035900">
    <property type="component" value="Unassembled WGS sequence"/>
</dbReference>
<dbReference type="EMBL" id="LFNG01000020">
    <property type="protein sequence ID" value="KMQ70376.1"/>
    <property type="molecule type" value="Genomic_DNA"/>
</dbReference>
<organism evidence="1 2">
    <name type="scientific">Chryseobacterium koreense CCUG 49689</name>
    <dbReference type="NCBI Taxonomy" id="1304281"/>
    <lineage>
        <taxon>Bacteria</taxon>
        <taxon>Pseudomonadati</taxon>
        <taxon>Bacteroidota</taxon>
        <taxon>Flavobacteriia</taxon>
        <taxon>Flavobacteriales</taxon>
        <taxon>Weeksellaceae</taxon>
        <taxon>Chryseobacterium group</taxon>
        <taxon>Chryseobacterium</taxon>
    </lineage>
</organism>
<proteinExistence type="predicted"/>
<evidence type="ECO:0000313" key="1">
    <source>
        <dbReference type="EMBL" id="KMQ70376.1"/>
    </source>
</evidence>
<comment type="caution">
    <text evidence="1">The sequence shown here is derived from an EMBL/GenBank/DDBJ whole genome shotgun (WGS) entry which is preliminary data.</text>
</comment>
<accession>A0A0J7IX18</accession>
<gene>
    <name evidence="1" type="ORF">ACM44_12465</name>
</gene>
<dbReference type="PATRIC" id="fig|1304281.5.peg.2690"/>
<name>A0A0J7IX18_9FLAO</name>
<reference evidence="1 2" key="1">
    <citation type="journal article" date="2004" name="Int. J. Syst. Evol. Microbiol.">
        <title>Kaistella koreensis gen. nov., sp. nov., a novel member of the Chryseobacterium-Bergeyella-Riemerella branch.</title>
        <authorList>
            <person name="Kim M.K."/>
            <person name="Im W.T."/>
            <person name="Shin Y.K."/>
            <person name="Lim J.H."/>
            <person name="Kim S.H."/>
            <person name="Lee B.C."/>
            <person name="Park M.Y."/>
            <person name="Lee K.Y."/>
            <person name="Lee S.T."/>
        </authorList>
    </citation>
    <scope>NUCLEOTIDE SEQUENCE [LARGE SCALE GENOMIC DNA]</scope>
    <source>
        <strain evidence="1 2">CCUG 49689</strain>
    </source>
</reference>
<dbReference type="STRING" id="1304281.ACM44_12465"/>
<protein>
    <submittedName>
        <fullName evidence="1">Uncharacterized protein</fullName>
    </submittedName>
</protein>